<dbReference type="OrthoDB" id="8722at2"/>
<evidence type="ECO:0000313" key="2">
    <source>
        <dbReference type="EMBL" id="SMC09372.1"/>
    </source>
</evidence>
<keyword evidence="3" id="KW-1185">Reference proteome</keyword>
<dbReference type="EMBL" id="FWWZ01000001">
    <property type="protein sequence ID" value="SMC09372.1"/>
    <property type="molecule type" value="Genomic_DNA"/>
</dbReference>
<protein>
    <submittedName>
        <fullName evidence="2">HDOD domain-containing protein</fullName>
    </submittedName>
</protein>
<name>A0A1W1WT45_9BACT</name>
<dbReference type="SUPFAM" id="SSF109604">
    <property type="entry name" value="HD-domain/PDEase-like"/>
    <property type="match status" value="1"/>
</dbReference>
<proteinExistence type="predicted"/>
<evidence type="ECO:0000259" key="1">
    <source>
        <dbReference type="Pfam" id="PF08668"/>
    </source>
</evidence>
<feature type="domain" description="HDOD" evidence="1">
    <location>
        <begin position="135"/>
        <end position="240"/>
    </location>
</feature>
<reference evidence="3" key="1">
    <citation type="submission" date="2017-04" db="EMBL/GenBank/DDBJ databases">
        <authorList>
            <person name="Varghese N."/>
            <person name="Submissions S."/>
        </authorList>
    </citation>
    <scope>NUCLEOTIDE SEQUENCE [LARGE SCALE GENOMIC DNA]</scope>
    <source>
        <strain evidence="3">DSM 16512</strain>
    </source>
</reference>
<dbReference type="Proteomes" id="UP000192602">
    <property type="component" value="Unassembled WGS sequence"/>
</dbReference>
<dbReference type="Gene3D" id="1.10.3210.10">
    <property type="entry name" value="Hypothetical protein af1432"/>
    <property type="match status" value="1"/>
</dbReference>
<dbReference type="InterPro" id="IPR013976">
    <property type="entry name" value="HDOD"/>
</dbReference>
<accession>A0A1W1WT45</accession>
<organism evidence="2 3">
    <name type="scientific">Nitratiruptor tergarcus DSM 16512</name>
    <dbReference type="NCBI Taxonomy" id="1069081"/>
    <lineage>
        <taxon>Bacteria</taxon>
        <taxon>Pseudomonadati</taxon>
        <taxon>Campylobacterota</taxon>
        <taxon>Epsilonproteobacteria</taxon>
        <taxon>Nautiliales</taxon>
        <taxon>Nitratiruptoraceae</taxon>
        <taxon>Nitratiruptor</taxon>
    </lineage>
</organism>
<dbReference type="RefSeq" id="WP_084275604.1">
    <property type="nucleotide sequence ID" value="NZ_AP026671.1"/>
</dbReference>
<sequence length="616" mass="71480">MALFGFGKKKEKKEEVEVTEEKILNQRGEERYIVQNLSTQYGEITDISKKSVGIYVKEANLGYGDFVDLKFAELTCDAEVCAPQSKKIGFCLQCDVSQELIQNHLFMPKTSEFVSKTIFDKELVVRDKDIETNKAVISLMLDLDDPNATIEKFQRHIASIPKLQEMILKRANSIERARAAQVSDVKVAIARLGFEEVKELVYEYVHYDINLTNKYLINFADFEIYNILLSNIFKRLAPLLPFNDIKGEGESLLAMSYIGAVLMAKMDSDLGASYTSAKELFEFEMRILERSRVATDILEVCKLYFVDTLELFQYIYDGFVFANLMLYPQLEINFPVTLSERKLKFAYVAYLAILTQKFILAKDQSSGYILLSRLRRFGFNLKEAKEFLDGIVDSVNSKLHKMGSQKQIKHCEYPTLAYTIENFLGKNIYAEYFTRSLNIFDKEAQRLAVRYEDAYYTHLVLERFLNSDEYSFRTLPFCVVPCENLADEDMSLSQFDIFDIMVFKNIDKLPAELFEDFRKIWEDFEGKIIVTYSKESMIDFTNEKLYQIIQKSIVDFPSYSQSPTLHMKMLSYTTNSINRFFGKEYCDIADFKEDIGDQKFVYVECMQNMFKGAISP</sequence>
<dbReference type="STRING" id="1069081.SAMN05660197_1179"/>
<dbReference type="AlphaFoldDB" id="A0A1W1WT45"/>
<gene>
    <name evidence="2" type="ORF">SAMN05660197_1179</name>
</gene>
<evidence type="ECO:0000313" key="3">
    <source>
        <dbReference type="Proteomes" id="UP000192602"/>
    </source>
</evidence>
<dbReference type="Pfam" id="PF08668">
    <property type="entry name" value="HDOD"/>
    <property type="match status" value="1"/>
</dbReference>